<dbReference type="AlphaFoldDB" id="A0A8J2HKN5"/>
<feature type="region of interest" description="Disordered" evidence="1">
    <location>
        <begin position="544"/>
        <end position="602"/>
    </location>
</feature>
<evidence type="ECO:0000256" key="1">
    <source>
        <dbReference type="SAM" id="MobiDB-lite"/>
    </source>
</evidence>
<name>A0A8J2HKN5_COTCN</name>
<sequence>MAPGVWEDMISDKLIETAKITCGLSFNYHTITWDESSGTFRGYCQCGSILYGIINNEDTKKQVEFTCTITKGSGKCGKRWLRGKKREDTVAEMGEKTVNVYRAEKAEEKMEHGEQEPPNLPSSPVLRTARYEERKKKFLHTDPIQALQILKYTDGKFIIRNIGFDPFYVHYWSRHQLNIFRDYHAREPSCLGIDATGKIMKKLVKYGEIKSKSIYLYHGVIRLNEGQFPVLQMISESQNTNSIHFWLNEWIRSGAPSPSEVVIDGGRAIITGAIRAFTNHSTINEYADACYGPTLPPCYVRMDNAHFIHTWVRLLKNVHPTVSVYYKAAIGKLIMTTSREEAKKIVRNILILSQSETYRVLDDGRDTEAEKSYKYLKALITDGNDFDFDEDDPEKPFEEEIDTDEEEDNQPDDKDGDKTKNKKRKISNQWLEWGNEANNEVAVLKQTEKGDRVNAHFNPAVAKKFIDDLPDLPLWSCVIRDEFGFGRIPASSSFVESDFNRVKNSFLKNEVLPMRVDEYVHKYTKFLNGRLKIVNAKVEQSINQEQRIHEPKNQEQKISEPKNQKQRNHKQINQEQTDEEQINEEQINEEQTDEEQKNQDETSQDFDILNHHDKTFDNSEISLLSDIITCPACIRGEKPPGNHKCFICYKPIHNLDSCSSPLSSEEGFSQKRICKKCEKQGNIEIIIASREKENWGGETIKIPTAKNSQTETKNKSMQIIVKKKPAKYLGDQPALINEQIRYNNKNKSKRIVLIKNGSHSDLGATKIDGRAVNAILTCAFDSLYQIIAATICDWPNFQSK</sequence>
<feature type="compositionally biased region" description="Acidic residues" evidence="1">
    <location>
        <begin position="576"/>
        <end position="593"/>
    </location>
</feature>
<feature type="compositionally biased region" description="Basic and acidic residues" evidence="1">
    <location>
        <begin position="546"/>
        <end position="563"/>
    </location>
</feature>
<dbReference type="Proteomes" id="UP000786811">
    <property type="component" value="Unassembled WGS sequence"/>
</dbReference>
<evidence type="ECO:0000313" key="3">
    <source>
        <dbReference type="EMBL" id="CAG5100605.1"/>
    </source>
</evidence>
<keyword evidence="4" id="KW-1185">Reference proteome</keyword>
<accession>A0A8J2HKN5</accession>
<protein>
    <submittedName>
        <fullName evidence="3">Similar to NOF: 120.7 kDa protein in NOF-FB transposable element (Drosophila melanogaster)</fullName>
    </submittedName>
</protein>
<feature type="compositionally biased region" description="Acidic residues" evidence="1">
    <location>
        <begin position="384"/>
        <end position="410"/>
    </location>
</feature>
<reference evidence="3" key="1">
    <citation type="submission" date="2021-04" db="EMBL/GenBank/DDBJ databases">
        <authorList>
            <person name="Chebbi M.A.C M."/>
        </authorList>
    </citation>
    <scope>NUCLEOTIDE SEQUENCE</scope>
</reference>
<organism evidence="3 4">
    <name type="scientific">Cotesia congregata</name>
    <name type="common">Parasitoid wasp</name>
    <name type="synonym">Apanteles congregatus</name>
    <dbReference type="NCBI Taxonomy" id="51543"/>
    <lineage>
        <taxon>Eukaryota</taxon>
        <taxon>Metazoa</taxon>
        <taxon>Ecdysozoa</taxon>
        <taxon>Arthropoda</taxon>
        <taxon>Hexapoda</taxon>
        <taxon>Insecta</taxon>
        <taxon>Pterygota</taxon>
        <taxon>Neoptera</taxon>
        <taxon>Endopterygota</taxon>
        <taxon>Hymenoptera</taxon>
        <taxon>Apocrita</taxon>
        <taxon>Ichneumonoidea</taxon>
        <taxon>Braconidae</taxon>
        <taxon>Microgastrinae</taxon>
        <taxon>Cotesia</taxon>
    </lineage>
</organism>
<feature type="region of interest" description="Disordered" evidence="1">
    <location>
        <begin position="384"/>
        <end position="422"/>
    </location>
</feature>
<dbReference type="OrthoDB" id="7700560at2759"/>
<evidence type="ECO:0000259" key="2">
    <source>
        <dbReference type="Pfam" id="PF23663"/>
    </source>
</evidence>
<feature type="non-terminal residue" evidence="3">
    <location>
        <position position="1"/>
    </location>
</feature>
<evidence type="ECO:0000313" key="4">
    <source>
        <dbReference type="Proteomes" id="UP000786811"/>
    </source>
</evidence>
<dbReference type="InterPro" id="IPR057560">
    <property type="entry name" value="Znf_SCAND3"/>
</dbReference>
<dbReference type="EMBL" id="CAJNRD030001122">
    <property type="protein sequence ID" value="CAG5100605.1"/>
    <property type="molecule type" value="Genomic_DNA"/>
</dbReference>
<dbReference type="Pfam" id="PF23663">
    <property type="entry name" value="Znf_SCAND3"/>
    <property type="match status" value="1"/>
</dbReference>
<comment type="caution">
    <text evidence="3">The sequence shown here is derived from an EMBL/GenBank/DDBJ whole genome shotgun (WGS) entry which is preliminary data.</text>
</comment>
<feature type="domain" description="SCAN" evidence="2">
    <location>
        <begin position="641"/>
        <end position="684"/>
    </location>
</feature>
<proteinExistence type="predicted"/>
<gene>
    <name evidence="3" type="ORF">HICCMSTLAB_LOCUS9678</name>
</gene>